<dbReference type="InterPro" id="IPR026055">
    <property type="entry name" value="FAR"/>
</dbReference>
<dbReference type="PANTHER" id="PTHR11011:SF57">
    <property type="entry name" value="FATTY ACYL-COA REDUCTASE"/>
    <property type="match status" value="1"/>
</dbReference>
<dbReference type="Gene3D" id="3.40.50.720">
    <property type="entry name" value="NAD(P)-binding Rossmann-like Domain"/>
    <property type="match status" value="2"/>
</dbReference>
<keyword evidence="1" id="KW-0443">Lipid metabolism</keyword>
<dbReference type="GO" id="GO:0102965">
    <property type="term" value="F:alcohol-forming long-chain fatty acyl-CoA reductase activity"/>
    <property type="evidence" value="ECO:0007669"/>
    <property type="project" value="UniProtKB-EC"/>
</dbReference>
<dbReference type="InterPro" id="IPR013120">
    <property type="entry name" value="FAR_NAD-bd"/>
</dbReference>
<evidence type="ECO:0000256" key="1">
    <source>
        <dbReference type="RuleBase" id="RU363097"/>
    </source>
</evidence>
<dbReference type="SUPFAM" id="SSF51735">
    <property type="entry name" value="NAD(P)-binding Rossmann-fold domains"/>
    <property type="match status" value="2"/>
</dbReference>
<name>A0A0E0GZH4_ORYNI</name>
<evidence type="ECO:0000259" key="2">
    <source>
        <dbReference type="Pfam" id="PF07993"/>
    </source>
</evidence>
<keyword evidence="4" id="KW-1185">Reference proteome</keyword>
<dbReference type="GO" id="GO:0080019">
    <property type="term" value="F:alcohol-forming very long-chain fatty acyl-CoA reductase activity"/>
    <property type="evidence" value="ECO:0007669"/>
    <property type="project" value="InterPro"/>
</dbReference>
<organism evidence="3">
    <name type="scientific">Oryza nivara</name>
    <name type="common">Indian wild rice</name>
    <name type="synonym">Oryza sativa f. spontanea</name>
    <dbReference type="NCBI Taxonomy" id="4536"/>
    <lineage>
        <taxon>Eukaryota</taxon>
        <taxon>Viridiplantae</taxon>
        <taxon>Streptophyta</taxon>
        <taxon>Embryophyta</taxon>
        <taxon>Tracheophyta</taxon>
        <taxon>Spermatophyta</taxon>
        <taxon>Magnoliopsida</taxon>
        <taxon>Liliopsida</taxon>
        <taxon>Poales</taxon>
        <taxon>Poaceae</taxon>
        <taxon>BOP clade</taxon>
        <taxon>Oryzoideae</taxon>
        <taxon>Oryzeae</taxon>
        <taxon>Oryzinae</taxon>
        <taxon>Oryza</taxon>
    </lineage>
</organism>
<feature type="domain" description="Thioester reductase (TE)" evidence="2">
    <location>
        <begin position="17"/>
        <end position="316"/>
    </location>
</feature>
<comment type="catalytic activity">
    <reaction evidence="1">
        <text>a long-chain fatty acyl-CoA + 2 NADPH + 2 H(+) = a long-chain primary fatty alcohol + 2 NADP(+) + CoA</text>
        <dbReference type="Rhea" id="RHEA:52716"/>
        <dbReference type="ChEBI" id="CHEBI:15378"/>
        <dbReference type="ChEBI" id="CHEBI:57287"/>
        <dbReference type="ChEBI" id="CHEBI:57783"/>
        <dbReference type="ChEBI" id="CHEBI:58349"/>
        <dbReference type="ChEBI" id="CHEBI:77396"/>
        <dbReference type="ChEBI" id="CHEBI:83139"/>
        <dbReference type="EC" id="1.2.1.84"/>
    </reaction>
</comment>
<dbReference type="InterPro" id="IPR036291">
    <property type="entry name" value="NAD(P)-bd_dom_sf"/>
</dbReference>
<dbReference type="PANTHER" id="PTHR11011">
    <property type="entry name" value="MALE STERILITY PROTEIN 2-RELATED"/>
    <property type="match status" value="1"/>
</dbReference>
<evidence type="ECO:0000313" key="4">
    <source>
        <dbReference type="Proteomes" id="UP000006591"/>
    </source>
</evidence>
<sequence>MKTGGIAERFRDKTILITGATGFLGKLLVEKILRVQPEVRKLYLLVRAPDAIAAEERVLTEVVGNGLFDVLREQYGAGFHSFIKEKIYALPGDVTHENFGLESYDILQLSQKVDIIVNGAATTNFMERYDVALATNTTGIVHLCQFAKQCDNLKMVLHVSTAYVAGEQAGQIFEKPFQMGTALRLDYQLDIEAELQLVDKIKSELGINSDSKLEKITMRKLGLERALHFGWPNTYTLTKAMGEMLLQQLGQDLPVVIVRPSMITSTFQEPMPGWIEQTRTIDVIFVAYNDQTLPCFIFDGSVIFDLIPGDMVINAMMAAINSQWNKQAQVIYHVTSSHQNPLPLSLIEESLYKYFHKNPRTSKDGKTIQNEKILTFNRLVYFQAYMILRYKMMRAANVLLGGIYTKNYYELNRGYNILMTVAKLFDDTNLRKLWKATAMDQNDDASIFNFDPKCINWSSYLVNTHISAAIKYANNQKAKARRKGLFDVLRKQHSAAFYSFIKKKICPLAGDVMHENFGLGSSEILRLSQEVDIIVNGAATTNFMERYDVALATNTEGVVHLCHFAKQCDNLKMLLHVSTAYVAGEQAGLLLEKPFQICEALRQGYTLDVEAEVQLVDRIKSKLRIKSSIDNKLEKTTMKKLGLKSGQTT</sequence>
<keyword evidence="1" id="KW-0444">Lipid biosynthesis</keyword>
<dbReference type="EC" id="1.2.1.84" evidence="1"/>
<evidence type="ECO:0000313" key="3">
    <source>
        <dbReference type="EnsemblPlants" id="ONIVA04G07070.1"/>
    </source>
</evidence>
<comment type="similarity">
    <text evidence="1">Belongs to the fatty acyl-CoA reductase family.</text>
</comment>
<protein>
    <recommendedName>
        <fullName evidence="1">Fatty acyl-CoA reductase</fullName>
        <ecNumber evidence="1">1.2.1.84</ecNumber>
    </recommendedName>
</protein>
<keyword evidence="1" id="KW-0560">Oxidoreductase</keyword>
<keyword evidence="1" id="KW-0521">NADP</keyword>
<accession>A0A0E0GZH4</accession>
<reference evidence="3" key="2">
    <citation type="submission" date="2018-04" db="EMBL/GenBank/DDBJ databases">
        <title>OnivRS2 (Oryza nivara Reference Sequence Version 2).</title>
        <authorList>
            <person name="Zhang J."/>
            <person name="Kudrna D."/>
            <person name="Lee S."/>
            <person name="Talag J."/>
            <person name="Rajasekar S."/>
            <person name="Welchert J."/>
            <person name="Hsing Y.-I."/>
            <person name="Wing R.A."/>
        </authorList>
    </citation>
    <scope>NUCLEOTIDE SEQUENCE [LARGE SCALE GENOMIC DNA]</scope>
    <source>
        <strain evidence="3">SL10</strain>
    </source>
</reference>
<dbReference type="EnsemblPlants" id="ONIVA04G07070.1">
    <property type="protein sequence ID" value="ONIVA04G07070.1"/>
    <property type="gene ID" value="ONIVA04G07070"/>
</dbReference>
<proteinExistence type="inferred from homology"/>
<dbReference type="CDD" id="cd05236">
    <property type="entry name" value="FAR-N_SDR_e"/>
    <property type="match status" value="1"/>
</dbReference>
<dbReference type="Proteomes" id="UP000006591">
    <property type="component" value="Chromosome 4"/>
</dbReference>
<comment type="function">
    <text evidence="1">Catalyzes the reduction of fatty acyl-CoA to fatty alcohols.</text>
</comment>
<dbReference type="Gramene" id="ONIVA04G07070.1">
    <property type="protein sequence ID" value="ONIVA04G07070.1"/>
    <property type="gene ID" value="ONIVA04G07070"/>
</dbReference>
<feature type="domain" description="Thioester reductase (TE)" evidence="2">
    <location>
        <begin position="473"/>
        <end position="620"/>
    </location>
</feature>
<dbReference type="Pfam" id="PF07993">
    <property type="entry name" value="NAD_binding_4"/>
    <property type="match status" value="2"/>
</dbReference>
<dbReference type="AlphaFoldDB" id="A0A0E0GZH4"/>
<reference evidence="3" key="1">
    <citation type="submission" date="2015-04" db="UniProtKB">
        <authorList>
            <consortium name="EnsemblPlants"/>
        </authorList>
    </citation>
    <scope>IDENTIFICATION</scope>
    <source>
        <strain evidence="3">SL10</strain>
    </source>
</reference>
<dbReference type="GO" id="GO:0010345">
    <property type="term" value="P:suberin biosynthetic process"/>
    <property type="evidence" value="ECO:0007669"/>
    <property type="project" value="TreeGrafter"/>
</dbReference>
<dbReference type="GO" id="GO:0035336">
    <property type="term" value="P:long-chain fatty-acyl-CoA metabolic process"/>
    <property type="evidence" value="ECO:0007669"/>
    <property type="project" value="TreeGrafter"/>
</dbReference>